<evidence type="ECO:0000256" key="1">
    <source>
        <dbReference type="SAM" id="MobiDB-lite"/>
    </source>
</evidence>
<name>A0A6C2YKU8_9BACT</name>
<dbReference type="AlphaFoldDB" id="A0A6C2YKU8"/>
<reference evidence="2" key="1">
    <citation type="submission" date="2019-04" db="EMBL/GenBank/DDBJ databases">
        <authorList>
            <consortium name="Science for Life Laboratories"/>
        </authorList>
    </citation>
    <scope>NUCLEOTIDE SEQUENCE</scope>
    <source>
        <strain evidence="2">MBLW1</strain>
    </source>
</reference>
<gene>
    <name evidence="2" type="ORF">GMBLW1_19040</name>
</gene>
<dbReference type="InParanoid" id="A0A6C2YKU8"/>
<evidence type="ECO:0000313" key="3">
    <source>
        <dbReference type="Proteomes" id="UP000464378"/>
    </source>
</evidence>
<accession>A0A6C2YKU8</accession>
<dbReference type="KEGG" id="tim:GMBLW1_19040"/>
<organism evidence="2">
    <name type="scientific">Tuwongella immobilis</name>
    <dbReference type="NCBI Taxonomy" id="692036"/>
    <lineage>
        <taxon>Bacteria</taxon>
        <taxon>Pseudomonadati</taxon>
        <taxon>Planctomycetota</taxon>
        <taxon>Planctomycetia</taxon>
        <taxon>Gemmatales</taxon>
        <taxon>Gemmataceae</taxon>
        <taxon>Tuwongella</taxon>
    </lineage>
</organism>
<keyword evidence="3" id="KW-1185">Reference proteome</keyword>
<dbReference type="EMBL" id="LR586016">
    <property type="protein sequence ID" value="VIP02056.1"/>
    <property type="molecule type" value="Genomic_DNA"/>
</dbReference>
<sequence>MVGNLMTAIAYPDCQAISPNGQFSLEARSPENGTIRPQQRPKRSRQRTFASQDRCHQRGFRYQLLDNSHNGEVLWERWQERFENSPHEVVVSDDGWSILRTHGFSPELIVVSPDGEDVIRVRIDGPDRGDAAAEVQNPEQPLGQGTRYRWCADHLVFSTAGLYWTEHSWRCFFTLHPTNYFVWRPYWGQRLVLDLTNAFLIDEQAQANPTLQNAIRQAEILSATHHLASLAGQTSEIQRLLDRNRDDSEVENNCRLSDSLKRATGAIHLIGVHRVAACVPLLRWLETIDAGRYSTGSTAMGENWWVEVQSFRPILHHALRLLGEEPQGYAAHHFTQDRVRFPMPECVENRRGRAASLNPSMNAEQVLQRLGSPDHVRRESYPVGKFYQWREYWEYDFHVDGRWETLRIVWEQQGHSGRIDRLDVMPSPWLNSDERVMQILGFG</sequence>
<dbReference type="EMBL" id="LR593887">
    <property type="protein sequence ID" value="VTS00255.1"/>
    <property type="molecule type" value="Genomic_DNA"/>
</dbReference>
<proteinExistence type="predicted"/>
<evidence type="ECO:0000313" key="2">
    <source>
        <dbReference type="EMBL" id="VIP02056.1"/>
    </source>
</evidence>
<feature type="region of interest" description="Disordered" evidence="1">
    <location>
        <begin position="21"/>
        <end position="51"/>
    </location>
</feature>
<dbReference type="Proteomes" id="UP000464378">
    <property type="component" value="Chromosome"/>
</dbReference>
<protein>
    <submittedName>
        <fullName evidence="2">Uncharacterized protein</fullName>
    </submittedName>
</protein>